<dbReference type="GO" id="GO:0031505">
    <property type="term" value="P:fungal-type cell wall organization"/>
    <property type="evidence" value="ECO:0007669"/>
    <property type="project" value="TreeGrafter"/>
</dbReference>
<dbReference type="Proteomes" id="UP000077315">
    <property type="component" value="Unassembled WGS sequence"/>
</dbReference>
<evidence type="ECO:0000256" key="1">
    <source>
        <dbReference type="ARBA" id="ARBA00004191"/>
    </source>
</evidence>
<dbReference type="PANTHER" id="PTHR31018">
    <property type="entry name" value="SPORULATION-SPECIFIC PROTEIN-RELATED"/>
    <property type="match status" value="1"/>
</dbReference>
<dbReference type="InterPro" id="IPR036941">
    <property type="entry name" value="Rcpt_L-dom_sf"/>
</dbReference>
<dbReference type="AlphaFoldDB" id="A0A163B527"/>
<dbReference type="InterPro" id="IPR051648">
    <property type="entry name" value="CWI-Assembly_Regulator"/>
</dbReference>
<organism evidence="7 8">
    <name type="scientific">Phycomyces blakesleeanus (strain ATCC 8743b / DSM 1359 / FGSC 10004 / NBRC 33097 / NRRL 1555)</name>
    <dbReference type="NCBI Taxonomy" id="763407"/>
    <lineage>
        <taxon>Eukaryota</taxon>
        <taxon>Fungi</taxon>
        <taxon>Fungi incertae sedis</taxon>
        <taxon>Mucoromycota</taxon>
        <taxon>Mucoromycotina</taxon>
        <taxon>Mucoromycetes</taxon>
        <taxon>Mucorales</taxon>
        <taxon>Phycomycetaceae</taxon>
        <taxon>Phycomyces</taxon>
    </lineage>
</organism>
<evidence type="ECO:0008006" key="9">
    <source>
        <dbReference type="Google" id="ProtNLM"/>
    </source>
</evidence>
<dbReference type="OrthoDB" id="536881at2759"/>
<dbReference type="STRING" id="763407.A0A163B527"/>
<dbReference type="GO" id="GO:0009986">
    <property type="term" value="C:cell surface"/>
    <property type="evidence" value="ECO:0007669"/>
    <property type="project" value="TreeGrafter"/>
</dbReference>
<dbReference type="RefSeq" id="XP_018296341.1">
    <property type="nucleotide sequence ID" value="XM_018439843.1"/>
</dbReference>
<evidence type="ECO:0000256" key="5">
    <source>
        <dbReference type="ARBA" id="ARBA00023180"/>
    </source>
</evidence>
<dbReference type="GeneID" id="29000749"/>
<proteinExistence type="predicted"/>
<keyword evidence="3" id="KW-0964">Secreted</keyword>
<evidence type="ECO:0000256" key="4">
    <source>
        <dbReference type="ARBA" id="ARBA00022729"/>
    </source>
</evidence>
<keyword evidence="5" id="KW-0325">Glycoprotein</keyword>
<evidence type="ECO:0000256" key="6">
    <source>
        <dbReference type="SAM" id="SignalP"/>
    </source>
</evidence>
<gene>
    <name evidence="7" type="ORF">PHYBLDRAFT_24413</name>
</gene>
<dbReference type="GO" id="GO:0009277">
    <property type="term" value="C:fungal-type cell wall"/>
    <property type="evidence" value="ECO:0007669"/>
    <property type="project" value="TreeGrafter"/>
</dbReference>
<evidence type="ECO:0000256" key="2">
    <source>
        <dbReference type="ARBA" id="ARBA00022512"/>
    </source>
</evidence>
<keyword evidence="2" id="KW-0134">Cell wall</keyword>
<dbReference type="EMBL" id="KV440973">
    <property type="protein sequence ID" value="OAD78301.1"/>
    <property type="molecule type" value="Genomic_DNA"/>
</dbReference>
<dbReference type="VEuPathDB" id="FungiDB:PHYBLDRAFT_24413"/>
<feature type="signal peptide" evidence="6">
    <location>
        <begin position="1"/>
        <end position="28"/>
    </location>
</feature>
<sequence>MVFVKTSFAKSFSIVSAILLSLSVSVQAGCAGELKASSQSELDSIRGCKVYSGNIVVDNSGAADLTLNGVESVEGDLIFSGNNGLLRLTMPVLQSVNGRLSLSNNKLLASIDMRQLASVRVFEVSVHPALNSLAFPAGLGSAERFSVTDTTVTRIDGLKMPAVGELVISNNIYLKSLSFGNMTQLTGSVTMAANSPALILDLSSLINMNEGSFRNVANVAFDNLEKISGDIFFISNSFSTLSLPKVAGIEGTLTITDNSQLSTLSMPELTHLGGALSLGNNNHLTSVDAFPKLEEVDGTLDITGTFDEVILPGLMDVRGGLNVQTSSSHFSCDGISKLKSEVIKGNAYVCKSAVSKPKSGMPGKNGSSSFDESSSATSIKAGWVGIMSVLGLSSVYLLA</sequence>
<evidence type="ECO:0000313" key="8">
    <source>
        <dbReference type="Proteomes" id="UP000077315"/>
    </source>
</evidence>
<dbReference type="GO" id="GO:0005886">
    <property type="term" value="C:plasma membrane"/>
    <property type="evidence" value="ECO:0007669"/>
    <property type="project" value="TreeGrafter"/>
</dbReference>
<evidence type="ECO:0000256" key="3">
    <source>
        <dbReference type="ARBA" id="ARBA00022525"/>
    </source>
</evidence>
<comment type="subcellular location">
    <subcellularLocation>
        <location evidence="1">Secreted</location>
        <location evidence="1">Cell wall</location>
    </subcellularLocation>
</comment>
<protein>
    <recommendedName>
        <fullName evidence="9">Receptor L-domain domain-containing protein</fullName>
    </recommendedName>
</protein>
<dbReference type="FunCoup" id="A0A163B527">
    <property type="interactions" value="18"/>
</dbReference>
<keyword evidence="4 6" id="KW-0732">Signal</keyword>
<feature type="chain" id="PRO_5007841674" description="Receptor L-domain domain-containing protein" evidence="6">
    <location>
        <begin position="29"/>
        <end position="399"/>
    </location>
</feature>
<dbReference type="PANTHER" id="PTHR31018:SF3">
    <property type="entry name" value="RECEPTOR PROTEIN-TYROSINE KINASE"/>
    <property type="match status" value="1"/>
</dbReference>
<accession>A0A163B527</accession>
<dbReference type="SUPFAM" id="SSF52058">
    <property type="entry name" value="L domain-like"/>
    <property type="match status" value="2"/>
</dbReference>
<evidence type="ECO:0000313" key="7">
    <source>
        <dbReference type="EMBL" id="OAD78301.1"/>
    </source>
</evidence>
<dbReference type="InParanoid" id="A0A163B527"/>
<name>A0A163B527_PHYB8</name>
<keyword evidence="8" id="KW-1185">Reference proteome</keyword>
<reference evidence="8" key="1">
    <citation type="submission" date="2015-06" db="EMBL/GenBank/DDBJ databases">
        <title>Expansion of signal transduction pathways in fungi by whole-genome duplication.</title>
        <authorList>
            <consortium name="DOE Joint Genome Institute"/>
            <person name="Corrochano L.M."/>
            <person name="Kuo A."/>
            <person name="Marcet-Houben M."/>
            <person name="Polaino S."/>
            <person name="Salamov A."/>
            <person name="Villalobos J.M."/>
            <person name="Alvarez M.I."/>
            <person name="Avalos J."/>
            <person name="Benito E.P."/>
            <person name="Benoit I."/>
            <person name="Burger G."/>
            <person name="Camino L.P."/>
            <person name="Canovas D."/>
            <person name="Cerda-Olmedo E."/>
            <person name="Cheng J.-F."/>
            <person name="Dominguez A."/>
            <person name="Elias M."/>
            <person name="Eslava A.P."/>
            <person name="Glaser F."/>
            <person name="Grimwood J."/>
            <person name="Gutierrez G."/>
            <person name="Heitman J."/>
            <person name="Henrissat B."/>
            <person name="Iturriaga E.A."/>
            <person name="Lang B.F."/>
            <person name="Lavin J.L."/>
            <person name="Lee S."/>
            <person name="Li W."/>
            <person name="Lindquist E."/>
            <person name="Lopez-Garcia S."/>
            <person name="Luque E.M."/>
            <person name="Marcos A.T."/>
            <person name="Martin J."/>
            <person name="McCluskey K."/>
            <person name="Medina H.R."/>
            <person name="Miralles-Duran A."/>
            <person name="Miyazaki A."/>
            <person name="Munoz-Torres E."/>
            <person name="Oguiza J.A."/>
            <person name="Ohm R."/>
            <person name="Olmedo M."/>
            <person name="Orejas M."/>
            <person name="Ortiz-Castellanos L."/>
            <person name="Pisabarro A.G."/>
            <person name="Rodriguez-Romero J."/>
            <person name="Ruiz-Herrera J."/>
            <person name="Ruiz-Vazquez R."/>
            <person name="Sanz C."/>
            <person name="Schackwitz W."/>
            <person name="Schmutz J."/>
            <person name="Shahriari M."/>
            <person name="Shelest E."/>
            <person name="Silva-Franco F."/>
            <person name="Soanes D."/>
            <person name="Syed K."/>
            <person name="Tagua V.G."/>
            <person name="Talbot N.J."/>
            <person name="Thon M."/>
            <person name="De vries R.P."/>
            <person name="Wiebenga A."/>
            <person name="Yadav J.S."/>
            <person name="Braun E.L."/>
            <person name="Baker S."/>
            <person name="Garre V."/>
            <person name="Horwitz B."/>
            <person name="Torres-Martinez S."/>
            <person name="Idnurm A."/>
            <person name="Herrera-Estrella A."/>
            <person name="Gabaldon T."/>
            <person name="Grigoriev I.V."/>
        </authorList>
    </citation>
    <scope>NUCLEOTIDE SEQUENCE [LARGE SCALE GENOMIC DNA]</scope>
    <source>
        <strain evidence="8">NRRL 1555(-)</strain>
    </source>
</reference>
<dbReference type="Gene3D" id="3.80.20.20">
    <property type="entry name" value="Receptor L-domain"/>
    <property type="match status" value="1"/>
</dbReference>